<keyword evidence="1" id="KW-0677">Repeat</keyword>
<keyword evidence="5" id="KW-1185">Reference proteome</keyword>
<gene>
    <name evidence="4" type="ORF">GH714_037227</name>
</gene>
<reference evidence="4 5" key="1">
    <citation type="journal article" date="2020" name="Mol. Plant">
        <title>The Chromosome-Based Rubber Tree Genome Provides New Insights into Spurge Genome Evolution and Rubber Biosynthesis.</title>
        <authorList>
            <person name="Liu J."/>
            <person name="Shi C."/>
            <person name="Shi C.C."/>
            <person name="Li W."/>
            <person name="Zhang Q.J."/>
            <person name="Zhang Y."/>
            <person name="Li K."/>
            <person name="Lu H.F."/>
            <person name="Shi C."/>
            <person name="Zhu S.T."/>
            <person name="Xiao Z.Y."/>
            <person name="Nan H."/>
            <person name="Yue Y."/>
            <person name="Zhu X.G."/>
            <person name="Wu Y."/>
            <person name="Hong X.N."/>
            <person name="Fan G.Y."/>
            <person name="Tong Y."/>
            <person name="Zhang D."/>
            <person name="Mao C.L."/>
            <person name="Liu Y.L."/>
            <person name="Hao S.J."/>
            <person name="Liu W.Q."/>
            <person name="Lv M.Q."/>
            <person name="Zhang H.B."/>
            <person name="Liu Y."/>
            <person name="Hu-Tang G.R."/>
            <person name="Wang J.P."/>
            <person name="Wang J.H."/>
            <person name="Sun Y.H."/>
            <person name="Ni S.B."/>
            <person name="Chen W.B."/>
            <person name="Zhang X.C."/>
            <person name="Jiao Y.N."/>
            <person name="Eichler E.E."/>
            <person name="Li G.H."/>
            <person name="Liu X."/>
            <person name="Gao L.Z."/>
        </authorList>
    </citation>
    <scope>NUCLEOTIDE SEQUENCE [LARGE SCALE GENOMIC DNA]</scope>
    <source>
        <strain evidence="5">cv. GT1</strain>
        <tissue evidence="4">Leaf</tissue>
    </source>
</reference>
<dbReference type="SUPFAM" id="SSF47769">
    <property type="entry name" value="SAM/Pointed domain"/>
    <property type="match status" value="1"/>
</dbReference>
<dbReference type="Proteomes" id="UP000467840">
    <property type="component" value="Chromosome 8"/>
</dbReference>
<organism evidence="4 5">
    <name type="scientific">Hevea brasiliensis</name>
    <name type="common">Para rubber tree</name>
    <name type="synonym">Siphonia brasiliensis</name>
    <dbReference type="NCBI Taxonomy" id="3981"/>
    <lineage>
        <taxon>Eukaryota</taxon>
        <taxon>Viridiplantae</taxon>
        <taxon>Streptophyta</taxon>
        <taxon>Embryophyta</taxon>
        <taxon>Tracheophyta</taxon>
        <taxon>Spermatophyta</taxon>
        <taxon>Magnoliopsida</taxon>
        <taxon>eudicotyledons</taxon>
        <taxon>Gunneridae</taxon>
        <taxon>Pentapetalae</taxon>
        <taxon>rosids</taxon>
        <taxon>fabids</taxon>
        <taxon>Malpighiales</taxon>
        <taxon>Euphorbiaceae</taxon>
        <taxon>Crotonoideae</taxon>
        <taxon>Micrandreae</taxon>
        <taxon>Hevea</taxon>
    </lineage>
</organism>
<accession>A0A6A6KM83</accession>
<evidence type="ECO:0000313" key="5">
    <source>
        <dbReference type="Proteomes" id="UP000467840"/>
    </source>
</evidence>
<dbReference type="PANTHER" id="PTHR10627">
    <property type="entry name" value="SCP160"/>
    <property type="match status" value="1"/>
</dbReference>
<dbReference type="PROSITE" id="PS50105">
    <property type="entry name" value="SAM_DOMAIN"/>
    <property type="match status" value="1"/>
</dbReference>
<dbReference type="InterPro" id="IPR001660">
    <property type="entry name" value="SAM"/>
</dbReference>
<dbReference type="Gene3D" id="1.10.150.50">
    <property type="entry name" value="Transcription Factor, Ets-1"/>
    <property type="match status" value="1"/>
</dbReference>
<comment type="caution">
    <text evidence="4">The sequence shown here is derived from an EMBL/GenBank/DDBJ whole genome shotgun (WGS) entry which is preliminary data.</text>
</comment>
<dbReference type="InterPro" id="IPR013761">
    <property type="entry name" value="SAM/pointed_sf"/>
</dbReference>
<evidence type="ECO:0000313" key="4">
    <source>
        <dbReference type="EMBL" id="KAF2289574.1"/>
    </source>
</evidence>
<sequence length="257" mass="28639">MDIGPHLMGKPKQRPLTSQDGSLSDMDLDGEDSWVIVKKQRITILIPALPNARKSTMPKPGSSKLETMPLKAVNNTSTVPVETSNRMPSVDEQEKVTSMAPSRGTMMSKRIPTQHILAVHKRPRLNVEIEPEKLDRAQTFKPHNMLGVSNNSRTIKQPRLLHGQGHFLDGSKLLNQRLRASLLEKKLQKAGGLSRWLASIGLGQFVNIFQGRSVSKFQLVTLTMKKLKDMGADAVGPRRKLMHAIDCICQPYCFEAC</sequence>
<feature type="region of interest" description="Disordered" evidence="2">
    <location>
        <begin position="1"/>
        <end position="25"/>
    </location>
</feature>
<proteinExistence type="predicted"/>
<evidence type="ECO:0000256" key="1">
    <source>
        <dbReference type="ARBA" id="ARBA00022737"/>
    </source>
</evidence>
<feature type="domain" description="SAM" evidence="3">
    <location>
        <begin position="193"/>
        <end position="251"/>
    </location>
</feature>
<dbReference type="AlphaFoldDB" id="A0A6A6KM83"/>
<dbReference type="PANTHER" id="PTHR10627:SF68">
    <property type="entry name" value="F26K24.15 PROTEIN-RELATED"/>
    <property type="match status" value="1"/>
</dbReference>
<evidence type="ECO:0000259" key="3">
    <source>
        <dbReference type="PROSITE" id="PS50105"/>
    </source>
</evidence>
<dbReference type="CDD" id="cd09487">
    <property type="entry name" value="SAM_superfamily"/>
    <property type="match status" value="1"/>
</dbReference>
<dbReference type="SMART" id="SM00454">
    <property type="entry name" value="SAM"/>
    <property type="match status" value="1"/>
</dbReference>
<protein>
    <recommendedName>
        <fullName evidence="3">SAM domain-containing protein</fullName>
    </recommendedName>
</protein>
<dbReference type="Pfam" id="PF07647">
    <property type="entry name" value="SAM_2"/>
    <property type="match status" value="1"/>
</dbReference>
<feature type="region of interest" description="Disordered" evidence="2">
    <location>
        <begin position="80"/>
        <end position="100"/>
    </location>
</feature>
<dbReference type="EMBL" id="JAAGAX010000016">
    <property type="protein sequence ID" value="KAF2289574.1"/>
    <property type="molecule type" value="Genomic_DNA"/>
</dbReference>
<name>A0A6A6KM83_HEVBR</name>
<evidence type="ECO:0000256" key="2">
    <source>
        <dbReference type="SAM" id="MobiDB-lite"/>
    </source>
</evidence>